<evidence type="ECO:0000313" key="1">
    <source>
        <dbReference type="EMBL" id="KAI4317873.1"/>
    </source>
</evidence>
<evidence type="ECO:0000313" key="2">
    <source>
        <dbReference type="Proteomes" id="UP000828941"/>
    </source>
</evidence>
<protein>
    <submittedName>
        <fullName evidence="1">Uncharacterized protein</fullName>
    </submittedName>
</protein>
<gene>
    <name evidence="1" type="ORF">L6164_025704</name>
</gene>
<dbReference type="EMBL" id="CM039435">
    <property type="protein sequence ID" value="KAI4317873.1"/>
    <property type="molecule type" value="Genomic_DNA"/>
</dbReference>
<reference evidence="1 2" key="1">
    <citation type="journal article" date="2022" name="DNA Res.">
        <title>Chromosomal-level genome assembly of the orchid tree Bauhinia variegata (Leguminosae; Cercidoideae) supports the allotetraploid origin hypothesis of Bauhinia.</title>
        <authorList>
            <person name="Zhong Y."/>
            <person name="Chen Y."/>
            <person name="Zheng D."/>
            <person name="Pang J."/>
            <person name="Liu Y."/>
            <person name="Luo S."/>
            <person name="Meng S."/>
            <person name="Qian L."/>
            <person name="Wei D."/>
            <person name="Dai S."/>
            <person name="Zhou R."/>
        </authorList>
    </citation>
    <scope>NUCLEOTIDE SEQUENCE [LARGE SCALE GENOMIC DNA]</scope>
    <source>
        <strain evidence="1">BV-YZ2020</strain>
    </source>
</reference>
<organism evidence="1 2">
    <name type="scientific">Bauhinia variegata</name>
    <name type="common">Purple orchid tree</name>
    <name type="synonym">Phanera variegata</name>
    <dbReference type="NCBI Taxonomy" id="167791"/>
    <lineage>
        <taxon>Eukaryota</taxon>
        <taxon>Viridiplantae</taxon>
        <taxon>Streptophyta</taxon>
        <taxon>Embryophyta</taxon>
        <taxon>Tracheophyta</taxon>
        <taxon>Spermatophyta</taxon>
        <taxon>Magnoliopsida</taxon>
        <taxon>eudicotyledons</taxon>
        <taxon>Gunneridae</taxon>
        <taxon>Pentapetalae</taxon>
        <taxon>rosids</taxon>
        <taxon>fabids</taxon>
        <taxon>Fabales</taxon>
        <taxon>Fabaceae</taxon>
        <taxon>Cercidoideae</taxon>
        <taxon>Cercideae</taxon>
        <taxon>Bauhiniinae</taxon>
        <taxon>Bauhinia</taxon>
    </lineage>
</organism>
<keyword evidence="2" id="KW-1185">Reference proteome</keyword>
<accession>A0ACB9M1M2</accession>
<proteinExistence type="predicted"/>
<dbReference type="Proteomes" id="UP000828941">
    <property type="component" value="Chromosome 10"/>
</dbReference>
<name>A0ACB9M1M2_BAUVA</name>
<comment type="caution">
    <text evidence="1">The sequence shown here is derived from an EMBL/GenBank/DDBJ whole genome shotgun (WGS) entry which is preliminary data.</text>
</comment>
<sequence length="116" mass="12912">MAPKRSLDSKPLDEEEMLMCAAALLELSASFLNNKQRKIVAPVKGNPRKGPEVTGREVARKPEKQTGKNTKVEWELGLPTLSPVDSLRNKSKVGNFLEACSLCKKKLHDKDVFMYG</sequence>